<evidence type="ECO:0000259" key="3">
    <source>
        <dbReference type="Pfam" id="PF09312"/>
    </source>
</evidence>
<dbReference type="RefSeq" id="WP_123353120.1">
    <property type="nucleotide sequence ID" value="NZ_CP027432.2"/>
</dbReference>
<dbReference type="AlphaFoldDB" id="A0AAJ4RB67"/>
<dbReference type="InterPro" id="IPR027304">
    <property type="entry name" value="Trigger_fact/SurA_dom_sf"/>
</dbReference>
<name>A0AAJ4RB67_9BACT</name>
<evidence type="ECO:0000259" key="4">
    <source>
        <dbReference type="Pfam" id="PF22506"/>
    </source>
</evidence>
<dbReference type="InterPro" id="IPR046357">
    <property type="entry name" value="PPIase_dom_sf"/>
</dbReference>
<dbReference type="Pfam" id="PF09312">
    <property type="entry name" value="SurA_N"/>
    <property type="match status" value="1"/>
</dbReference>
<dbReference type="SUPFAM" id="SSF109998">
    <property type="entry name" value="Triger factor/SurA peptide-binding domain-like"/>
    <property type="match status" value="1"/>
</dbReference>
<feature type="domain" description="Cj1289-like C-terminal" evidence="4">
    <location>
        <begin position="133"/>
        <end position="226"/>
    </location>
</feature>
<keyword evidence="8" id="KW-1185">Reference proteome</keyword>
<gene>
    <name evidence="5" type="ORF">C6V80_09530</name>
    <name evidence="6" type="ORF">EDC58_1743</name>
</gene>
<dbReference type="EMBL" id="CP027432">
    <property type="protein sequence ID" value="QCI29184.1"/>
    <property type="molecule type" value="Genomic_DNA"/>
</dbReference>
<protein>
    <submittedName>
        <fullName evidence="6">SurA-like protein</fullName>
    </submittedName>
</protein>
<dbReference type="InterPro" id="IPR050280">
    <property type="entry name" value="OMP_Chaperone_SurA"/>
</dbReference>
<evidence type="ECO:0000256" key="1">
    <source>
        <dbReference type="ARBA" id="ARBA00022729"/>
    </source>
</evidence>
<evidence type="ECO:0000256" key="2">
    <source>
        <dbReference type="ARBA" id="ARBA00023110"/>
    </source>
</evidence>
<organism evidence="6 7">
    <name type="scientific">Caminibacter pacificus</name>
    <dbReference type="NCBI Taxonomy" id="1424653"/>
    <lineage>
        <taxon>Bacteria</taxon>
        <taxon>Pseudomonadati</taxon>
        <taxon>Campylobacterota</taxon>
        <taxon>Epsilonproteobacteria</taxon>
        <taxon>Nautiliales</taxon>
        <taxon>Nautiliaceae</taxon>
        <taxon>Caminibacter</taxon>
    </lineage>
</organism>
<dbReference type="Gene3D" id="3.10.50.40">
    <property type="match status" value="1"/>
</dbReference>
<dbReference type="InterPro" id="IPR055131">
    <property type="entry name" value="Cj1289-like_C"/>
</dbReference>
<dbReference type="PANTHER" id="PTHR47637">
    <property type="entry name" value="CHAPERONE SURA"/>
    <property type="match status" value="1"/>
</dbReference>
<proteinExistence type="predicted"/>
<dbReference type="Proteomes" id="UP000298805">
    <property type="component" value="Chromosome"/>
</dbReference>
<dbReference type="GO" id="GO:0003755">
    <property type="term" value="F:peptidyl-prolyl cis-trans isomerase activity"/>
    <property type="evidence" value="ECO:0007669"/>
    <property type="project" value="UniProtKB-KW"/>
</dbReference>
<evidence type="ECO:0000313" key="5">
    <source>
        <dbReference type="EMBL" id="QCI29184.1"/>
    </source>
</evidence>
<dbReference type="Proteomes" id="UP000272781">
    <property type="component" value="Unassembled WGS sequence"/>
</dbReference>
<dbReference type="InterPro" id="IPR015391">
    <property type="entry name" value="SurA_N"/>
</dbReference>
<dbReference type="PANTHER" id="PTHR47637:SF1">
    <property type="entry name" value="CHAPERONE SURA"/>
    <property type="match status" value="1"/>
</dbReference>
<reference evidence="6 7" key="2">
    <citation type="submission" date="2018-11" db="EMBL/GenBank/DDBJ databases">
        <title>Genomic Encyclopedia of Type Strains, Phase IV (KMG-IV): sequencing the most valuable type-strain genomes for metagenomic binning, comparative biology and taxonomic classification.</title>
        <authorList>
            <person name="Goeker M."/>
        </authorList>
    </citation>
    <scope>NUCLEOTIDE SEQUENCE [LARGE SCALE GENOMIC DNA]</scope>
    <source>
        <strain evidence="6 7">DSM 27783</strain>
    </source>
</reference>
<evidence type="ECO:0000313" key="6">
    <source>
        <dbReference type="EMBL" id="ROR38828.1"/>
    </source>
</evidence>
<dbReference type="Pfam" id="PF22506">
    <property type="entry name" value="Cj1289-like_C"/>
    <property type="match status" value="1"/>
</dbReference>
<evidence type="ECO:0000313" key="8">
    <source>
        <dbReference type="Proteomes" id="UP000298805"/>
    </source>
</evidence>
<reference evidence="8" key="1">
    <citation type="submission" date="2018-03" db="EMBL/GenBank/DDBJ databases">
        <title>A comparative analysis of the Nautiliaceae.</title>
        <authorList>
            <person name="Grosche A."/>
            <person name="Smedile F."/>
            <person name="Vetriani C."/>
        </authorList>
    </citation>
    <scope>NUCLEOTIDE SEQUENCE [LARGE SCALE GENOMIC DNA]</scope>
    <source>
        <strain evidence="8">TB6</strain>
    </source>
</reference>
<feature type="domain" description="SurA N-terminal" evidence="3">
    <location>
        <begin position="19"/>
        <end position="117"/>
    </location>
</feature>
<evidence type="ECO:0000313" key="7">
    <source>
        <dbReference type="Proteomes" id="UP000272781"/>
    </source>
</evidence>
<keyword evidence="2" id="KW-0697">Rotamase</keyword>
<sequence>MKKILLSALLVFSLHAEIVDRIVATVDNQPITSYEIAKVSKEMNLQPNQALNYLIDQKILQEQIKKQGITVDDYDLENAMEKIAKQNGMSLFEFKNVLEQRGEYQKFKKALKEKLLKDKLFAQIVNTNLKITPQDIKNYYQTHKDEFKTFKTVQVTKYVANNPEILKKLQQNTLLNLPNVSMKAEVYSPEDLPKNLLFLFQQTKVGQFTPIINQGTHFITYYISRKDGEEYLPLSSVQNIIAQKIAQQRREQILKEYFSKLKNRADIKIFNN</sequence>
<reference evidence="5" key="3">
    <citation type="submission" date="2019-06" db="EMBL/GenBank/DDBJ databases">
        <title>A comparative analysis of the Nautiliaceae.</title>
        <authorList>
            <person name="Grosche A."/>
            <person name="Smedile F."/>
            <person name="Vetriani C."/>
        </authorList>
    </citation>
    <scope>NUCLEOTIDE SEQUENCE</scope>
    <source>
        <strain evidence="5">TB6</strain>
    </source>
</reference>
<dbReference type="Gene3D" id="1.10.4030.10">
    <property type="entry name" value="Porin chaperone SurA, peptide-binding domain"/>
    <property type="match status" value="1"/>
</dbReference>
<dbReference type="EMBL" id="RJVK01000005">
    <property type="protein sequence ID" value="ROR38828.1"/>
    <property type="molecule type" value="Genomic_DNA"/>
</dbReference>
<keyword evidence="2" id="KW-0413">Isomerase</keyword>
<accession>A0AAJ4RB67</accession>
<keyword evidence="1" id="KW-0732">Signal</keyword>